<comment type="caution">
    <text evidence="1">The sequence shown here is derived from an EMBL/GenBank/DDBJ whole genome shotgun (WGS) entry which is preliminary data.</text>
</comment>
<evidence type="ECO:0000313" key="1">
    <source>
        <dbReference type="EMBL" id="CAK8691485.1"/>
    </source>
</evidence>
<dbReference type="Proteomes" id="UP001642483">
    <property type="component" value="Unassembled WGS sequence"/>
</dbReference>
<protein>
    <submittedName>
        <fullName evidence="1">Uncharacterized protein</fullName>
    </submittedName>
</protein>
<gene>
    <name evidence="1" type="ORF">CVLEPA_LOCUS24189</name>
</gene>
<name>A0ABP0GMU8_CLALP</name>
<evidence type="ECO:0000313" key="2">
    <source>
        <dbReference type="Proteomes" id="UP001642483"/>
    </source>
</evidence>
<sequence>MLTPTVMELGTLQASTPCRRLLEGKCVVEAVAAVERSRTELPAVSQARLFCKLHKQPGLDWSCQVPEITAINK</sequence>
<proteinExistence type="predicted"/>
<organism evidence="1 2">
    <name type="scientific">Clavelina lepadiformis</name>
    <name type="common">Light-bulb sea squirt</name>
    <name type="synonym">Ascidia lepadiformis</name>
    <dbReference type="NCBI Taxonomy" id="159417"/>
    <lineage>
        <taxon>Eukaryota</taxon>
        <taxon>Metazoa</taxon>
        <taxon>Chordata</taxon>
        <taxon>Tunicata</taxon>
        <taxon>Ascidiacea</taxon>
        <taxon>Aplousobranchia</taxon>
        <taxon>Clavelinidae</taxon>
        <taxon>Clavelina</taxon>
    </lineage>
</organism>
<dbReference type="EMBL" id="CAWYQH010000119">
    <property type="protein sequence ID" value="CAK8691485.1"/>
    <property type="molecule type" value="Genomic_DNA"/>
</dbReference>
<keyword evidence="2" id="KW-1185">Reference proteome</keyword>
<accession>A0ABP0GMU8</accession>
<reference evidence="1 2" key="1">
    <citation type="submission" date="2024-02" db="EMBL/GenBank/DDBJ databases">
        <authorList>
            <person name="Daric V."/>
            <person name="Darras S."/>
        </authorList>
    </citation>
    <scope>NUCLEOTIDE SEQUENCE [LARGE SCALE GENOMIC DNA]</scope>
</reference>